<name>A0A8D9CCH0_9VIRU</name>
<evidence type="ECO:0000313" key="1">
    <source>
        <dbReference type="EMBL" id="CAG7580881.1"/>
    </source>
</evidence>
<dbReference type="EMBL" id="OU342829">
    <property type="protein sequence ID" value="CAG7580881.1"/>
    <property type="molecule type" value="Genomic_DNA"/>
</dbReference>
<reference evidence="1" key="1">
    <citation type="submission" date="2021-06" db="EMBL/GenBank/DDBJ databases">
        <authorList>
            <person name="Gannon L."/>
            <person name="Redgwell R T."/>
            <person name="Michniewski S."/>
            <person name="Harrison D C."/>
            <person name="Millard A."/>
        </authorList>
    </citation>
    <scope>NUCLEOTIDE SEQUENCE</scope>
</reference>
<organism evidence="1">
    <name type="scientific">uncultured marine phage</name>
    <dbReference type="NCBI Taxonomy" id="707152"/>
    <lineage>
        <taxon>Viruses</taxon>
        <taxon>environmental samples</taxon>
    </lineage>
</organism>
<proteinExistence type="predicted"/>
<gene>
    <name evidence="1" type="ORF">SLAVMIC_00588</name>
</gene>
<protein>
    <submittedName>
        <fullName evidence="1">Uncharacterized protein</fullName>
    </submittedName>
</protein>
<sequence>MISITGNYMSKYGGLMFINKQEAMDMDIQSLSLAELGIYRVRVVNFIHKKSTRKAEKVILHQRLDETAEQYSEIIMEKAGQLYGDTDNDWLKNPFKK</sequence>
<accession>A0A8D9CCH0</accession>